<dbReference type="Gene3D" id="3.40.50.1820">
    <property type="entry name" value="alpha/beta hydrolase"/>
    <property type="match status" value="1"/>
</dbReference>
<dbReference type="GeneID" id="25031583"/>
<evidence type="ECO:0000313" key="2">
    <source>
        <dbReference type="EMBL" id="EPX75131.1"/>
    </source>
</evidence>
<accession>S9Q1I5</accession>
<dbReference type="RefSeq" id="XP_013016553.1">
    <property type="nucleotide sequence ID" value="XM_013161099.1"/>
</dbReference>
<dbReference type="eggNOG" id="KOG2624">
    <property type="taxonomic scope" value="Eukaryota"/>
</dbReference>
<dbReference type="Proteomes" id="UP000016088">
    <property type="component" value="Unassembled WGS sequence"/>
</dbReference>
<dbReference type="HOGENOM" id="CLU_010974_5_0_1"/>
<dbReference type="EMBL" id="KE503206">
    <property type="protein sequence ID" value="EPX75131.1"/>
    <property type="molecule type" value="Genomic_DNA"/>
</dbReference>
<reference evidence="2 3" key="1">
    <citation type="journal article" date="2011" name="Science">
        <title>Comparative functional genomics of the fission yeasts.</title>
        <authorList>
            <person name="Rhind N."/>
            <person name="Chen Z."/>
            <person name="Yassour M."/>
            <person name="Thompson D.A."/>
            <person name="Haas B.J."/>
            <person name="Habib N."/>
            <person name="Wapinski I."/>
            <person name="Roy S."/>
            <person name="Lin M.F."/>
            <person name="Heiman D.I."/>
            <person name="Young S.K."/>
            <person name="Furuya K."/>
            <person name="Guo Y."/>
            <person name="Pidoux A."/>
            <person name="Chen H.M."/>
            <person name="Robbertse B."/>
            <person name="Goldberg J.M."/>
            <person name="Aoki K."/>
            <person name="Bayne E.H."/>
            <person name="Berlin A.M."/>
            <person name="Desjardins C.A."/>
            <person name="Dobbs E."/>
            <person name="Dukaj L."/>
            <person name="Fan L."/>
            <person name="FitzGerald M.G."/>
            <person name="French C."/>
            <person name="Gujja S."/>
            <person name="Hansen K."/>
            <person name="Keifenheim D."/>
            <person name="Levin J.Z."/>
            <person name="Mosher R.A."/>
            <person name="Mueller C.A."/>
            <person name="Pfiffner J."/>
            <person name="Priest M."/>
            <person name="Russ C."/>
            <person name="Smialowska A."/>
            <person name="Swoboda P."/>
            <person name="Sykes S.M."/>
            <person name="Vaughn M."/>
            <person name="Vengrova S."/>
            <person name="Yoder R."/>
            <person name="Zeng Q."/>
            <person name="Allshire R."/>
            <person name="Baulcombe D."/>
            <person name="Birren B.W."/>
            <person name="Brown W."/>
            <person name="Ekwall K."/>
            <person name="Kellis M."/>
            <person name="Leatherwood J."/>
            <person name="Levin H."/>
            <person name="Margalit H."/>
            <person name="Martienssen R."/>
            <person name="Nieduszynski C.A."/>
            <person name="Spatafora J.W."/>
            <person name="Friedman N."/>
            <person name="Dalgaard J.Z."/>
            <person name="Baumann P."/>
            <person name="Niki H."/>
            <person name="Regev A."/>
            <person name="Nusbaum C."/>
        </authorList>
    </citation>
    <scope>NUCLEOTIDE SEQUENCE [LARGE SCALE GENOMIC DNA]</scope>
    <source>
        <strain evidence="3">yFS286</strain>
    </source>
</reference>
<organism evidence="2 3">
    <name type="scientific">Schizosaccharomyces octosporus (strain yFS286)</name>
    <name type="common">Fission yeast</name>
    <name type="synonym">Octosporomyces octosporus</name>
    <dbReference type="NCBI Taxonomy" id="483514"/>
    <lineage>
        <taxon>Eukaryota</taxon>
        <taxon>Fungi</taxon>
        <taxon>Dikarya</taxon>
        <taxon>Ascomycota</taxon>
        <taxon>Taphrinomycotina</taxon>
        <taxon>Schizosaccharomycetes</taxon>
        <taxon>Schizosaccharomycetales</taxon>
        <taxon>Schizosaccharomycetaceae</taxon>
        <taxon>Schizosaccharomyces</taxon>
    </lineage>
</organism>
<feature type="domain" description="Partial AB-hydrolase lipase" evidence="1">
    <location>
        <begin position="69"/>
        <end position="129"/>
    </location>
</feature>
<keyword evidence="3" id="KW-1185">Reference proteome</keyword>
<dbReference type="OMA" id="GHMPTKA"/>
<dbReference type="InterPro" id="IPR029058">
    <property type="entry name" value="AB_hydrolase_fold"/>
</dbReference>
<proteinExistence type="predicted"/>
<evidence type="ECO:0000313" key="3">
    <source>
        <dbReference type="Proteomes" id="UP000016088"/>
    </source>
</evidence>
<name>S9Q1I5_SCHOY</name>
<dbReference type="GO" id="GO:0006629">
    <property type="term" value="P:lipid metabolic process"/>
    <property type="evidence" value="ECO:0007669"/>
    <property type="project" value="InterPro"/>
</dbReference>
<protein>
    <submittedName>
        <fullName evidence="2">Triglyceride lipase-cholesterol esterase</fullName>
    </submittedName>
</protein>
<dbReference type="PANTHER" id="PTHR11005">
    <property type="entry name" value="LYSOSOMAL ACID LIPASE-RELATED"/>
    <property type="match status" value="1"/>
</dbReference>
<dbReference type="InterPro" id="IPR006693">
    <property type="entry name" value="AB_hydrolase_lipase"/>
</dbReference>
<dbReference type="AlphaFoldDB" id="S9Q1I5"/>
<gene>
    <name evidence="2" type="ORF">SOCG_02607</name>
</gene>
<dbReference type="SUPFAM" id="SSF53474">
    <property type="entry name" value="alpha/beta-Hydrolases"/>
    <property type="match status" value="1"/>
</dbReference>
<dbReference type="OrthoDB" id="9974421at2759"/>
<dbReference type="VEuPathDB" id="FungiDB:SOCG_02607"/>
<dbReference type="Pfam" id="PF04083">
    <property type="entry name" value="Abhydro_lipase"/>
    <property type="match status" value="1"/>
</dbReference>
<evidence type="ECO:0000259" key="1">
    <source>
        <dbReference type="Pfam" id="PF04083"/>
    </source>
</evidence>
<sequence length="427" mass="48973">MENLKDQESDYNLKCLYKLGVWEIVMNKGNNDGILTENSVHKTEIYLRFLPEFMEDNEVNQMTTARDTVDLCQLHGYDLEEHFVRTPDGYLLCLQRVYKDQNSLSKLAYKPPVLFLHGLLMNSEIWVCNIRKEDSIPLALVDQGYDFWNFTLDSIAIFDIPSLVKYILSVNKSESVAFVGFSQGAIMAFAALSIDNELRKSVRAFIALSPAIFPKKYSSKTVNSIIHSNSQLLYLLFGTHSMLASTIFWQAVLYPPVFSKILDSCLRYFMNWNGKNISEEQKIVGYSHLYSFTSVKCFVHWSQIMKNKVLQMYDDSPGIKPSYYTNLNRIARYPIENIRLPIILIYGSDDNMVNIDALKSCLPPLSQCIQIPHYEHLDMLIGDKRKNLVINQVIEQLNHVASGDYYDSIKEEFGIASDVLDGFITSS</sequence>